<accession>A0A644VLB3</accession>
<organism evidence="2">
    <name type="scientific">bioreactor metagenome</name>
    <dbReference type="NCBI Taxonomy" id="1076179"/>
    <lineage>
        <taxon>unclassified sequences</taxon>
        <taxon>metagenomes</taxon>
        <taxon>ecological metagenomes</taxon>
    </lineage>
</organism>
<feature type="region of interest" description="Disordered" evidence="1">
    <location>
        <begin position="188"/>
        <end position="210"/>
    </location>
</feature>
<gene>
    <name evidence="2" type="ORF">SDC9_38235</name>
</gene>
<sequence>MRKENINDRFRFVLGPLAKELTLKLCGKDEIPNSEHLEAGIKALRRDAEVEAEVNRRLREEFDRLDGRMMQLVSAQNTGMRGLVMMSGQLVRELSVIRKLLIVTGATSNEQAERLFDKAEPAIMEMRATLALWRQREGLEIPEFSLEEEGKLLEHLVQTPTIEKSHTAADDPETLGEALTETLMRVKESFDPTLTQERHDREMEHDDDDR</sequence>
<evidence type="ECO:0000256" key="1">
    <source>
        <dbReference type="SAM" id="MobiDB-lite"/>
    </source>
</evidence>
<dbReference type="AlphaFoldDB" id="A0A644VLB3"/>
<reference evidence="2" key="1">
    <citation type="submission" date="2019-08" db="EMBL/GenBank/DDBJ databases">
        <authorList>
            <person name="Kucharzyk K."/>
            <person name="Murdoch R.W."/>
            <person name="Higgins S."/>
            <person name="Loffler F."/>
        </authorList>
    </citation>
    <scope>NUCLEOTIDE SEQUENCE</scope>
</reference>
<protein>
    <submittedName>
        <fullName evidence="2">Uncharacterized protein</fullName>
    </submittedName>
</protein>
<evidence type="ECO:0000313" key="2">
    <source>
        <dbReference type="EMBL" id="MPL92138.1"/>
    </source>
</evidence>
<comment type="caution">
    <text evidence="2">The sequence shown here is derived from an EMBL/GenBank/DDBJ whole genome shotgun (WGS) entry which is preliminary data.</text>
</comment>
<dbReference type="EMBL" id="VSSQ01000349">
    <property type="protein sequence ID" value="MPL92138.1"/>
    <property type="molecule type" value="Genomic_DNA"/>
</dbReference>
<feature type="compositionally biased region" description="Basic and acidic residues" evidence="1">
    <location>
        <begin position="188"/>
        <end position="204"/>
    </location>
</feature>
<proteinExistence type="predicted"/>
<name>A0A644VLB3_9ZZZZ</name>